<comment type="caution">
    <text evidence="4">The sequence shown here is derived from an EMBL/GenBank/DDBJ whole genome shotgun (WGS) entry which is preliminary data.</text>
</comment>
<dbReference type="InterPro" id="IPR007837">
    <property type="entry name" value="DinB"/>
</dbReference>
<gene>
    <name evidence="4" type="ORF">LCY76_07745</name>
</gene>
<reference evidence="4" key="1">
    <citation type="submission" date="2021-09" db="EMBL/GenBank/DDBJ databases">
        <title>Genome analysis of Fictibacillus sp. KIGAM418 isolated from marine sediment.</title>
        <authorList>
            <person name="Seo M.-J."/>
            <person name="Cho E.-S."/>
            <person name="Hwang C.Y."/>
        </authorList>
    </citation>
    <scope>NUCLEOTIDE SEQUENCE</scope>
    <source>
        <strain evidence="4">KIGAM418</strain>
    </source>
</reference>
<dbReference type="SUPFAM" id="SSF109854">
    <property type="entry name" value="DinB/YfiT-like putative metalloenzymes"/>
    <property type="match status" value="1"/>
</dbReference>
<evidence type="ECO:0000313" key="4">
    <source>
        <dbReference type="EMBL" id="MCK6256482.1"/>
    </source>
</evidence>
<keyword evidence="2 3" id="KW-0479">Metal-binding</keyword>
<evidence type="ECO:0000256" key="1">
    <source>
        <dbReference type="ARBA" id="ARBA00008635"/>
    </source>
</evidence>
<dbReference type="PANTHER" id="PTHR37302">
    <property type="entry name" value="SLR1116 PROTEIN"/>
    <property type="match status" value="1"/>
</dbReference>
<comment type="similarity">
    <text evidence="1">Belongs to the DinB family.</text>
</comment>
<protein>
    <submittedName>
        <fullName evidence="4">Damage-inducible protein DinB</fullName>
    </submittedName>
</protein>
<organism evidence="4 5">
    <name type="scientific">Fictibacillus marinisediminis</name>
    <dbReference type="NCBI Taxonomy" id="2878389"/>
    <lineage>
        <taxon>Bacteria</taxon>
        <taxon>Bacillati</taxon>
        <taxon>Bacillota</taxon>
        <taxon>Bacilli</taxon>
        <taxon>Bacillales</taxon>
        <taxon>Fictibacillaceae</taxon>
        <taxon>Fictibacillus</taxon>
    </lineage>
</organism>
<dbReference type="Gene3D" id="1.20.120.450">
    <property type="entry name" value="dinb family like domain"/>
    <property type="match status" value="1"/>
</dbReference>
<dbReference type="Pfam" id="PF05163">
    <property type="entry name" value="DinB"/>
    <property type="match status" value="1"/>
</dbReference>
<dbReference type="AlphaFoldDB" id="A0A9X2BEU0"/>
<evidence type="ECO:0000313" key="5">
    <source>
        <dbReference type="Proteomes" id="UP001139011"/>
    </source>
</evidence>
<dbReference type="PANTHER" id="PTHR37302:SF1">
    <property type="entry name" value="PROTEIN DINB"/>
    <property type="match status" value="1"/>
</dbReference>
<dbReference type="InterPro" id="IPR034660">
    <property type="entry name" value="DinB/YfiT-like"/>
</dbReference>
<sequence>MENQASKWMDYHLWANKKWFEHLKKLPEERMKQEIKSVFPSLMDTLVHMLKTDLIWLWTISGRTYEETIHSLNEWNERLEGVSLIEIEKLFMEVSSSYKLYLNGIEDPLQVITISHPKFGEAKAPLQDFILHVVNHGTYHRGNLTAMLRQMDGAGVSTDYIFYLYEEQNLFAQSGETSL</sequence>
<feature type="binding site" evidence="3">
    <location>
        <position position="136"/>
    </location>
    <ligand>
        <name>a divalent metal cation</name>
        <dbReference type="ChEBI" id="CHEBI:60240"/>
    </ligand>
</feature>
<accession>A0A9X2BEU0</accession>
<dbReference type="EMBL" id="JAIWJX010000002">
    <property type="protein sequence ID" value="MCK6256482.1"/>
    <property type="molecule type" value="Genomic_DNA"/>
</dbReference>
<feature type="binding site" evidence="3">
    <location>
        <position position="140"/>
    </location>
    <ligand>
        <name>a divalent metal cation</name>
        <dbReference type="ChEBI" id="CHEBI:60240"/>
    </ligand>
</feature>
<proteinExistence type="inferred from homology"/>
<dbReference type="RefSeq" id="WP_248252153.1">
    <property type="nucleotide sequence ID" value="NZ_JAIWJX010000002.1"/>
</dbReference>
<evidence type="ECO:0000256" key="2">
    <source>
        <dbReference type="ARBA" id="ARBA00022723"/>
    </source>
</evidence>
<evidence type="ECO:0000256" key="3">
    <source>
        <dbReference type="PIRSR" id="PIRSR607837-1"/>
    </source>
</evidence>
<name>A0A9X2BEU0_9BACL</name>
<dbReference type="Proteomes" id="UP001139011">
    <property type="component" value="Unassembled WGS sequence"/>
</dbReference>
<keyword evidence="5" id="KW-1185">Reference proteome</keyword>
<dbReference type="GO" id="GO:0046872">
    <property type="term" value="F:metal ion binding"/>
    <property type="evidence" value="ECO:0007669"/>
    <property type="project" value="UniProtKB-KW"/>
</dbReference>
<feature type="binding site" evidence="3">
    <location>
        <position position="48"/>
    </location>
    <ligand>
        <name>a divalent metal cation</name>
        <dbReference type="ChEBI" id="CHEBI:60240"/>
    </ligand>
</feature>